<reference evidence="3" key="1">
    <citation type="submission" date="2023-03" db="EMBL/GenBank/DDBJ databases">
        <title>Actinoallomurus iriomotensis NBRC 103681.</title>
        <authorList>
            <person name="Ichikawa N."/>
            <person name="Sato H."/>
            <person name="Tonouchi N."/>
        </authorList>
    </citation>
    <scope>NUCLEOTIDE SEQUENCE</scope>
    <source>
        <strain evidence="3">NBRC 103681</strain>
    </source>
</reference>
<feature type="transmembrane region" description="Helical" evidence="1">
    <location>
        <begin position="47"/>
        <end position="66"/>
    </location>
</feature>
<dbReference type="SUPFAM" id="SSF103481">
    <property type="entry name" value="Multidrug resistance efflux transporter EmrE"/>
    <property type="match status" value="1"/>
</dbReference>
<organism evidence="3 4">
    <name type="scientific">Actinoallomurus iriomotensis</name>
    <dbReference type="NCBI Taxonomy" id="478107"/>
    <lineage>
        <taxon>Bacteria</taxon>
        <taxon>Bacillati</taxon>
        <taxon>Actinomycetota</taxon>
        <taxon>Actinomycetes</taxon>
        <taxon>Streptosporangiales</taxon>
        <taxon>Thermomonosporaceae</taxon>
        <taxon>Actinoallomurus</taxon>
    </lineage>
</organism>
<evidence type="ECO:0000256" key="2">
    <source>
        <dbReference type="SAM" id="SignalP"/>
    </source>
</evidence>
<comment type="caution">
    <text evidence="3">The sequence shown here is derived from an EMBL/GenBank/DDBJ whole genome shotgun (WGS) entry which is preliminary data.</text>
</comment>
<keyword evidence="1" id="KW-0472">Membrane</keyword>
<dbReference type="EMBL" id="BSTJ01000003">
    <property type="protein sequence ID" value="GLY75072.1"/>
    <property type="molecule type" value="Genomic_DNA"/>
</dbReference>
<feature type="signal peptide" evidence="2">
    <location>
        <begin position="1"/>
        <end position="17"/>
    </location>
</feature>
<keyword evidence="1" id="KW-0812">Transmembrane</keyword>
<sequence length="286" mass="30066">MLAVLFALLAAASNALASVLQRRAARSAPKEFAFRPALLWSLFRRPVWLGGIGALIAGFLLQALALSRGGLALVQPLLVAELPFTMILLARMSRLRLDRRTWVAVAAMTAGLAGFLSAASPTKGRHTPDTVDWVIATVITLAVIVGLVLVARWLNGAPRAAVLGVAAGVGFAFTATFMKATTNLVDQGMITVVTSWQPYAMAAAGLGSVYLLQNALQSGTLVAAQPALTISDPVSAVVYGTTMFGEGVRTGPWMIAEVAGFMLIFYGSIRLSRSAPIRAQGENENA</sequence>
<dbReference type="PANTHER" id="PTHR40761:SF1">
    <property type="entry name" value="CONSERVED INTEGRAL MEMBRANE ALANINE VALINE AND LEUCINE RICH PROTEIN-RELATED"/>
    <property type="match status" value="1"/>
</dbReference>
<feature type="transmembrane region" description="Helical" evidence="1">
    <location>
        <begin position="102"/>
        <end position="119"/>
    </location>
</feature>
<feature type="transmembrane region" description="Helical" evidence="1">
    <location>
        <begin position="160"/>
        <end position="178"/>
    </location>
</feature>
<proteinExistence type="predicted"/>
<keyword evidence="1" id="KW-1133">Transmembrane helix</keyword>
<evidence type="ECO:0000313" key="3">
    <source>
        <dbReference type="EMBL" id="GLY75072.1"/>
    </source>
</evidence>
<feature type="chain" id="PRO_5040911167" evidence="2">
    <location>
        <begin position="18"/>
        <end position="286"/>
    </location>
</feature>
<dbReference type="NCBIfam" id="NF038012">
    <property type="entry name" value="DMT_1"/>
    <property type="match status" value="1"/>
</dbReference>
<dbReference type="InterPro" id="IPR037185">
    <property type="entry name" value="EmrE-like"/>
</dbReference>
<dbReference type="AlphaFoldDB" id="A0A9W6RJ93"/>
<keyword evidence="2" id="KW-0732">Signal</keyword>
<feature type="transmembrane region" description="Helical" evidence="1">
    <location>
        <begin position="73"/>
        <end position="90"/>
    </location>
</feature>
<name>A0A9W6RJ93_9ACTN</name>
<protein>
    <submittedName>
        <fullName evidence="3">Membrane protein</fullName>
    </submittedName>
</protein>
<gene>
    <name evidence="3" type="ORF">Airi01_033390</name>
</gene>
<feature type="transmembrane region" description="Helical" evidence="1">
    <location>
        <begin position="131"/>
        <end position="154"/>
    </location>
</feature>
<dbReference type="PANTHER" id="PTHR40761">
    <property type="entry name" value="CONSERVED INTEGRAL MEMBRANE ALANINE VALINE AND LEUCINE RICH PROTEIN-RELATED"/>
    <property type="match status" value="1"/>
</dbReference>
<dbReference type="RefSeq" id="WP_285621550.1">
    <property type="nucleotide sequence ID" value="NZ_BSTJ01000003.1"/>
</dbReference>
<feature type="transmembrane region" description="Helical" evidence="1">
    <location>
        <begin position="251"/>
        <end position="269"/>
    </location>
</feature>
<evidence type="ECO:0000313" key="4">
    <source>
        <dbReference type="Proteomes" id="UP001165135"/>
    </source>
</evidence>
<dbReference type="Proteomes" id="UP001165135">
    <property type="component" value="Unassembled WGS sequence"/>
</dbReference>
<evidence type="ECO:0000256" key="1">
    <source>
        <dbReference type="SAM" id="Phobius"/>
    </source>
</evidence>
<accession>A0A9W6RJ93</accession>